<reference evidence="9 10" key="1">
    <citation type="journal article" date="2019" name="Emerg. Microbes Infect.">
        <title>Comprehensive subspecies identification of 175 nontuberculous mycobacteria species based on 7547 genomic profiles.</title>
        <authorList>
            <person name="Matsumoto Y."/>
            <person name="Kinjo T."/>
            <person name="Motooka D."/>
            <person name="Nabeya D."/>
            <person name="Jung N."/>
            <person name="Uechi K."/>
            <person name="Horii T."/>
            <person name="Iida T."/>
            <person name="Fujita J."/>
            <person name="Nakamura S."/>
        </authorList>
    </citation>
    <scope>NUCLEOTIDE SEQUENCE [LARGE SCALE GENOMIC DNA]</scope>
    <source>
        <strain evidence="9 10">JCM 6375</strain>
    </source>
</reference>
<accession>A0AAD1HAY3</accession>
<evidence type="ECO:0000256" key="1">
    <source>
        <dbReference type="ARBA" id="ARBA00022598"/>
    </source>
</evidence>
<dbReference type="Gene3D" id="3.40.50.620">
    <property type="entry name" value="HUPs"/>
    <property type="match status" value="1"/>
</dbReference>
<dbReference type="KEGG" id="mmor:MMOR_28980"/>
<dbReference type="RefSeq" id="WP_163658106.1">
    <property type="nucleotide sequence ID" value="NZ_AP022560.1"/>
</dbReference>
<evidence type="ECO:0000259" key="8">
    <source>
        <dbReference type="Pfam" id="PF09334"/>
    </source>
</evidence>
<dbReference type="PANTHER" id="PTHR45765">
    <property type="entry name" value="METHIONINE--TRNA LIGASE"/>
    <property type="match status" value="1"/>
</dbReference>
<dbReference type="Proteomes" id="UP000466681">
    <property type="component" value="Chromosome"/>
</dbReference>
<name>A0AAD1HAY3_9MYCO</name>
<comment type="catalytic activity">
    <reaction evidence="6">
        <text>tRNA(Met) + L-methionine + ATP = L-methionyl-tRNA(Met) + AMP + diphosphate</text>
        <dbReference type="Rhea" id="RHEA:13481"/>
        <dbReference type="Rhea" id="RHEA-COMP:9667"/>
        <dbReference type="Rhea" id="RHEA-COMP:9698"/>
        <dbReference type="ChEBI" id="CHEBI:30616"/>
        <dbReference type="ChEBI" id="CHEBI:33019"/>
        <dbReference type="ChEBI" id="CHEBI:57844"/>
        <dbReference type="ChEBI" id="CHEBI:78442"/>
        <dbReference type="ChEBI" id="CHEBI:78530"/>
        <dbReference type="ChEBI" id="CHEBI:456215"/>
        <dbReference type="EC" id="6.1.1.10"/>
    </reaction>
</comment>
<dbReference type="InterPro" id="IPR001412">
    <property type="entry name" value="aa-tRNA-synth_I_CS"/>
</dbReference>
<dbReference type="InterPro" id="IPR029038">
    <property type="entry name" value="MetRS_Zn"/>
</dbReference>
<evidence type="ECO:0000313" key="9">
    <source>
        <dbReference type="EMBL" id="BBX01962.1"/>
    </source>
</evidence>
<evidence type="ECO:0000313" key="10">
    <source>
        <dbReference type="Proteomes" id="UP000466681"/>
    </source>
</evidence>
<dbReference type="PROSITE" id="PS00178">
    <property type="entry name" value="AA_TRNA_LIGASE_I"/>
    <property type="match status" value="1"/>
</dbReference>
<gene>
    <name evidence="9" type="ORF">MMOR_28980</name>
</gene>
<evidence type="ECO:0000256" key="6">
    <source>
        <dbReference type="ARBA" id="ARBA00047364"/>
    </source>
</evidence>
<organism evidence="9 10">
    <name type="scientific">Mycolicibacterium moriokaense</name>
    <dbReference type="NCBI Taxonomy" id="39691"/>
    <lineage>
        <taxon>Bacteria</taxon>
        <taxon>Bacillati</taxon>
        <taxon>Actinomycetota</taxon>
        <taxon>Actinomycetes</taxon>
        <taxon>Mycobacteriales</taxon>
        <taxon>Mycobacteriaceae</taxon>
        <taxon>Mycolicibacterium</taxon>
    </lineage>
</organism>
<dbReference type="Pfam" id="PF09334">
    <property type="entry name" value="tRNA-synt_1g"/>
    <property type="match status" value="1"/>
</dbReference>
<dbReference type="GO" id="GO:0004825">
    <property type="term" value="F:methionine-tRNA ligase activity"/>
    <property type="evidence" value="ECO:0007669"/>
    <property type="project" value="UniProtKB-EC"/>
</dbReference>
<evidence type="ECO:0000256" key="4">
    <source>
        <dbReference type="ARBA" id="ARBA00022917"/>
    </source>
</evidence>
<dbReference type="InterPro" id="IPR015413">
    <property type="entry name" value="Methionyl/Leucyl_tRNA_Synth"/>
</dbReference>
<evidence type="ECO:0000256" key="5">
    <source>
        <dbReference type="ARBA" id="ARBA00023146"/>
    </source>
</evidence>
<evidence type="ECO:0000256" key="2">
    <source>
        <dbReference type="ARBA" id="ARBA00022741"/>
    </source>
</evidence>
<dbReference type="EMBL" id="AP022560">
    <property type="protein sequence ID" value="BBX01962.1"/>
    <property type="molecule type" value="Genomic_DNA"/>
</dbReference>
<keyword evidence="5 7" id="KW-0030">Aminoacyl-tRNA synthetase</keyword>
<dbReference type="SUPFAM" id="SSF52374">
    <property type="entry name" value="Nucleotidylyl transferase"/>
    <property type="match status" value="1"/>
</dbReference>
<feature type="domain" description="Methionyl/Leucyl tRNA synthetase" evidence="8">
    <location>
        <begin position="9"/>
        <end position="379"/>
    </location>
</feature>
<sequence length="461" mass="51857">MPRQYIDVILTPPPTPNGGLHVGHLAGPYLRADLNRRLLGAVGSPVVHASHIDSYQTYVAKKARQFGKDTREFRDEMTELIRSDFRRFGIHFDEVVDNTADDYRKYLASGLAELFGNERAIRQPEFVGDDERYGAVESFVSGTCPNCLQRAYLNVCEQCGNPMDMVRALSPVEESTGSTEFSEINDSPLPTVWVIDEQDVSWLQGWHLEVDSENPALVKFIDELEPSRTTLTFRSDYGYEVAPGRVINPWFDIFFAHCYAVGQILGLPTDISFSEFRSTLAAAETRPCVTYYFGFDNSYYYSVLFPLLARILDVPRMIPTSLKANRFLRINGSKVSSSRGNVVWAHDLAWRYSTMALRGALARVSPELAELDFREEMLTQPSSWPTPSVSARPIFDNPSTLTGKSFRSALERMASPERFSVAELINRIDNAVTFGESAHAYGAERVELMGMVAHLRAVLEI</sequence>
<dbReference type="InterPro" id="IPR014729">
    <property type="entry name" value="Rossmann-like_a/b/a_fold"/>
</dbReference>
<proteinExistence type="inferred from homology"/>
<evidence type="ECO:0000256" key="7">
    <source>
        <dbReference type="RuleBase" id="RU363039"/>
    </source>
</evidence>
<dbReference type="GO" id="GO:0006431">
    <property type="term" value="P:methionyl-tRNA aminoacylation"/>
    <property type="evidence" value="ECO:0007669"/>
    <property type="project" value="TreeGrafter"/>
</dbReference>
<dbReference type="GO" id="GO:0005829">
    <property type="term" value="C:cytosol"/>
    <property type="evidence" value="ECO:0007669"/>
    <property type="project" value="TreeGrafter"/>
</dbReference>
<evidence type="ECO:0000256" key="3">
    <source>
        <dbReference type="ARBA" id="ARBA00022840"/>
    </source>
</evidence>
<protein>
    <recommendedName>
        <fullName evidence="8">Methionyl/Leucyl tRNA synthetase domain-containing protein</fullName>
    </recommendedName>
</protein>
<keyword evidence="2 7" id="KW-0547">Nucleotide-binding</keyword>
<keyword evidence="1 7" id="KW-0436">Ligase</keyword>
<keyword evidence="4 7" id="KW-0648">Protein biosynthesis</keyword>
<dbReference type="InterPro" id="IPR023458">
    <property type="entry name" value="Met-tRNA_ligase_1"/>
</dbReference>
<comment type="similarity">
    <text evidence="7">Belongs to the class-I aminoacyl-tRNA synthetase family.</text>
</comment>
<keyword evidence="10" id="KW-1185">Reference proteome</keyword>
<dbReference type="GO" id="GO:0005524">
    <property type="term" value="F:ATP binding"/>
    <property type="evidence" value="ECO:0007669"/>
    <property type="project" value="UniProtKB-KW"/>
</dbReference>
<keyword evidence="3 7" id="KW-0067">ATP-binding</keyword>
<dbReference type="Gene3D" id="2.20.28.20">
    <property type="entry name" value="Methionyl-tRNA synthetase, Zn-domain"/>
    <property type="match status" value="1"/>
</dbReference>
<dbReference type="AlphaFoldDB" id="A0AAD1HAY3"/>
<dbReference type="PANTHER" id="PTHR45765:SF1">
    <property type="entry name" value="METHIONINE--TRNA LIGASE, CYTOPLASMIC"/>
    <property type="match status" value="1"/>
</dbReference>